<evidence type="ECO:0000256" key="3">
    <source>
        <dbReference type="ARBA" id="ARBA00023143"/>
    </source>
</evidence>
<dbReference type="Proteomes" id="UP000241421">
    <property type="component" value="Unassembled WGS sequence"/>
</dbReference>
<keyword evidence="7" id="KW-0966">Cell projection</keyword>
<evidence type="ECO:0000256" key="4">
    <source>
        <dbReference type="HAMAP-Rule" id="MF_01457"/>
    </source>
</evidence>
<evidence type="ECO:0000256" key="1">
    <source>
        <dbReference type="ARBA" id="ARBA00022636"/>
    </source>
</evidence>
<evidence type="ECO:0000256" key="2">
    <source>
        <dbReference type="ARBA" id="ARBA00022741"/>
    </source>
</evidence>
<dbReference type="HAMAP" id="MF_01457">
    <property type="entry name" value="YcgR"/>
    <property type="match status" value="1"/>
</dbReference>
<dbReference type="InterPro" id="IPR009875">
    <property type="entry name" value="PilZ_domain"/>
</dbReference>
<gene>
    <name evidence="4" type="primary">ycgR</name>
    <name evidence="7" type="ORF">C7C56_009605</name>
</gene>
<dbReference type="InterPro" id="IPR009926">
    <property type="entry name" value="T3SS_YcgR_PilZN"/>
</dbReference>
<accession>A0A2U2HMY6</accession>
<dbReference type="InterPro" id="IPR012349">
    <property type="entry name" value="Split_barrel_FMN-bd"/>
</dbReference>
<dbReference type="GO" id="GO:0071945">
    <property type="term" value="P:regulation of bacterial-type flagellum-dependent cell motility by regulation of motor speed"/>
    <property type="evidence" value="ECO:0007669"/>
    <property type="project" value="UniProtKB-UniRule"/>
</dbReference>
<keyword evidence="7" id="KW-0282">Flagellum</keyword>
<feature type="domain" description="PilZ" evidence="5">
    <location>
        <begin position="122"/>
        <end position="237"/>
    </location>
</feature>
<comment type="subunit">
    <text evidence="4">Monomer. Interacts with the flagellar basal bodies.</text>
</comment>
<keyword evidence="2 4" id="KW-0547">Nucleotide-binding</keyword>
<reference evidence="7 8" key="1">
    <citation type="submission" date="2018-04" db="EMBL/GenBank/DDBJ databases">
        <title>Massilia violaceinigra sp. nov., a novel purple-pigmented bacterium isolated from Tianshan glacier, Xinjiang, China.</title>
        <authorList>
            <person name="Wang H."/>
        </authorList>
    </citation>
    <scope>NUCLEOTIDE SEQUENCE [LARGE SCALE GENOMIC DNA]</scope>
    <source>
        <strain evidence="7 8">B448-2</strain>
    </source>
</reference>
<dbReference type="GO" id="GO:0071973">
    <property type="term" value="P:bacterial-type flagellum-dependent cell motility"/>
    <property type="evidence" value="ECO:0007669"/>
    <property type="project" value="UniProtKB-UniRule"/>
</dbReference>
<dbReference type="OrthoDB" id="5572581at2"/>
<dbReference type="GO" id="GO:0035438">
    <property type="term" value="F:cyclic-di-GMP binding"/>
    <property type="evidence" value="ECO:0007669"/>
    <property type="project" value="UniProtKB-UniRule"/>
</dbReference>
<proteinExistence type="inferred from homology"/>
<sequence length="251" mass="27841">MHPHNDQQQDWHDFEIDSAREIVTLLRAIGDKKQLVRMLIKGETDVCLTAVLEVDTERGTVVLDCPVNAEQSRRAGGAERIAFETTLDKIRILFSSSQLRSVTHEGRPALEMAIPETMIRLQRREFYRMATPVSLPVMVCIPLPPELGGGTAAFPLADISCGGIALFDQKLVLGNSIGSHFQGCVLDLPEIGSVTTALHIRNALDLTVLNNKTRHRLGCEFVDISRGNLNLIQRYITRLEREHNARVAGLG</sequence>
<comment type="caution">
    <text evidence="7">The sequence shown here is derived from an EMBL/GenBank/DDBJ whole genome shotgun (WGS) entry which is preliminary data.</text>
</comment>
<dbReference type="Gene3D" id="2.40.10.220">
    <property type="entry name" value="predicted glycosyltransferase like domains"/>
    <property type="match status" value="1"/>
</dbReference>
<protein>
    <recommendedName>
        <fullName evidence="4">Flagellar brake protein YcgR</fullName>
    </recommendedName>
    <alternativeName>
        <fullName evidence="4">Cyclic di-GMP binding protein YcgR</fullName>
    </alternativeName>
</protein>
<dbReference type="Pfam" id="PF07317">
    <property type="entry name" value="PilZN"/>
    <property type="match status" value="1"/>
</dbReference>
<name>A0A2U2HMY6_9BURK</name>
<dbReference type="Pfam" id="PF07238">
    <property type="entry name" value="PilZ"/>
    <property type="match status" value="1"/>
</dbReference>
<dbReference type="GO" id="GO:0009425">
    <property type="term" value="C:bacterial-type flagellum basal body"/>
    <property type="evidence" value="ECO:0007669"/>
    <property type="project" value="UniProtKB-SubCell"/>
</dbReference>
<dbReference type="AlphaFoldDB" id="A0A2U2HMY6"/>
<comment type="function">
    <text evidence="4">Acts as a flagellar brake, regulating swimming and swarming in a bis-(3'-5') cyclic diguanylic acid (c-di-GMP)-dependent manner. Binds 1 c-di-GMP dimer per subunit. Increasing levels of c-di-GMP lead to decreased motility.</text>
</comment>
<comment type="subcellular location">
    <subcellularLocation>
        <location evidence="4">Bacterial flagellum basal body</location>
    </subcellularLocation>
</comment>
<evidence type="ECO:0000313" key="7">
    <source>
        <dbReference type="EMBL" id="PWF48867.1"/>
    </source>
</evidence>
<comment type="similarity">
    <text evidence="4">Belongs to the YcgR family.</text>
</comment>
<dbReference type="EMBL" id="PXWF02000128">
    <property type="protein sequence ID" value="PWF48867.1"/>
    <property type="molecule type" value="Genomic_DNA"/>
</dbReference>
<keyword evidence="7" id="KW-0969">Cilium</keyword>
<evidence type="ECO:0000259" key="5">
    <source>
        <dbReference type="Pfam" id="PF07238"/>
    </source>
</evidence>
<evidence type="ECO:0000313" key="8">
    <source>
        <dbReference type="Proteomes" id="UP000241421"/>
    </source>
</evidence>
<feature type="domain" description="Type III secretion system flagellar brake protein YcgR PilZN" evidence="6">
    <location>
        <begin position="15"/>
        <end position="120"/>
    </location>
</feature>
<dbReference type="Gene3D" id="2.30.110.10">
    <property type="entry name" value="Electron Transport, Fmn-binding Protein, Chain A"/>
    <property type="match status" value="1"/>
</dbReference>
<keyword evidence="3 4" id="KW-0975">Bacterial flagellum</keyword>
<dbReference type="InterPro" id="IPR023787">
    <property type="entry name" value="T3SS_YcgR"/>
</dbReference>
<evidence type="ECO:0000259" key="6">
    <source>
        <dbReference type="Pfam" id="PF07317"/>
    </source>
</evidence>
<keyword evidence="1 4" id="KW-0973">c-di-GMP</keyword>
<keyword evidence="8" id="KW-1185">Reference proteome</keyword>
<organism evidence="7 8">
    <name type="scientific">Massilia glaciei</name>
    <dbReference type="NCBI Taxonomy" id="1524097"/>
    <lineage>
        <taxon>Bacteria</taxon>
        <taxon>Pseudomonadati</taxon>
        <taxon>Pseudomonadota</taxon>
        <taxon>Betaproteobacteria</taxon>
        <taxon>Burkholderiales</taxon>
        <taxon>Oxalobacteraceae</taxon>
        <taxon>Telluria group</taxon>
        <taxon>Massilia</taxon>
    </lineage>
</organism>